<keyword evidence="4" id="KW-0862">Zinc</keyword>
<evidence type="ECO:0000313" key="9">
    <source>
        <dbReference type="Proteomes" id="UP001055439"/>
    </source>
</evidence>
<dbReference type="SUPFAM" id="SSF57903">
    <property type="entry name" value="FYVE/PHD zinc finger"/>
    <property type="match status" value="1"/>
</dbReference>
<dbReference type="Pfam" id="PF24659">
    <property type="entry name" value="DUF7648"/>
    <property type="match status" value="1"/>
</dbReference>
<evidence type="ECO:0000256" key="6">
    <source>
        <dbReference type="SAM" id="MobiDB-lite"/>
    </source>
</evidence>
<keyword evidence="5" id="KW-0539">Nucleus</keyword>
<evidence type="ECO:0000256" key="5">
    <source>
        <dbReference type="ARBA" id="ARBA00023242"/>
    </source>
</evidence>
<evidence type="ECO:0000256" key="2">
    <source>
        <dbReference type="ARBA" id="ARBA00022723"/>
    </source>
</evidence>
<dbReference type="InterPro" id="IPR013083">
    <property type="entry name" value="Znf_RING/FYVE/PHD"/>
</dbReference>
<feature type="compositionally biased region" description="Basic and acidic residues" evidence="6">
    <location>
        <begin position="268"/>
        <end position="297"/>
    </location>
</feature>
<feature type="compositionally biased region" description="Polar residues" evidence="6">
    <location>
        <begin position="691"/>
        <end position="711"/>
    </location>
</feature>
<dbReference type="PROSITE" id="PS01359">
    <property type="entry name" value="ZF_PHD_1"/>
    <property type="match status" value="1"/>
</dbReference>
<feature type="region of interest" description="Disordered" evidence="6">
    <location>
        <begin position="761"/>
        <end position="780"/>
    </location>
</feature>
<dbReference type="PANTHER" id="PTHR14571:SF9">
    <property type="entry name" value="HISTONE-LYSINE N-METHYLTRANSFERASE SET-26-RELATED"/>
    <property type="match status" value="1"/>
</dbReference>
<evidence type="ECO:0000256" key="1">
    <source>
        <dbReference type="ARBA" id="ARBA00004123"/>
    </source>
</evidence>
<feature type="region of interest" description="Disordered" evidence="6">
    <location>
        <begin position="1031"/>
        <end position="1164"/>
    </location>
</feature>
<feature type="compositionally biased region" description="Basic and acidic residues" evidence="6">
    <location>
        <begin position="712"/>
        <end position="724"/>
    </location>
</feature>
<dbReference type="Proteomes" id="UP001055439">
    <property type="component" value="Chromosome 5"/>
</dbReference>
<feature type="compositionally biased region" description="Polar residues" evidence="6">
    <location>
        <begin position="833"/>
        <end position="843"/>
    </location>
</feature>
<evidence type="ECO:0000256" key="3">
    <source>
        <dbReference type="ARBA" id="ARBA00022771"/>
    </source>
</evidence>
<evidence type="ECO:0000259" key="7">
    <source>
        <dbReference type="SMART" id="SM00249"/>
    </source>
</evidence>
<gene>
    <name evidence="8" type="ORF">MUK42_20135</name>
</gene>
<feature type="compositionally biased region" description="Basic residues" evidence="6">
    <location>
        <begin position="1082"/>
        <end position="1093"/>
    </location>
</feature>
<evidence type="ECO:0000256" key="4">
    <source>
        <dbReference type="ARBA" id="ARBA00022833"/>
    </source>
</evidence>
<feature type="region of interest" description="Disordered" evidence="6">
    <location>
        <begin position="633"/>
        <end position="737"/>
    </location>
</feature>
<keyword evidence="3" id="KW-0863">Zinc-finger</keyword>
<feature type="region of interest" description="Disordered" evidence="6">
    <location>
        <begin position="259"/>
        <end position="299"/>
    </location>
</feature>
<accession>A0A9E7FXT0</accession>
<dbReference type="AlphaFoldDB" id="A0A9E7FXT0"/>
<dbReference type="GO" id="GO:0005634">
    <property type="term" value="C:nucleus"/>
    <property type="evidence" value="ECO:0007669"/>
    <property type="project" value="UniProtKB-SubCell"/>
</dbReference>
<dbReference type="OrthoDB" id="79252at2759"/>
<dbReference type="Gene3D" id="3.30.40.10">
    <property type="entry name" value="Zinc/RING finger domain, C3HC4 (zinc finger)"/>
    <property type="match status" value="1"/>
</dbReference>
<feature type="region of interest" description="Disordered" evidence="6">
    <location>
        <begin position="821"/>
        <end position="920"/>
    </location>
</feature>
<keyword evidence="2" id="KW-0479">Metal-binding</keyword>
<proteinExistence type="predicted"/>
<sequence length="1209" mass="132135">MKGRSQRLPPAEPPDDWGDGSWTVDCSCGVTFDDGEEMVSCDECGVWVHTRCSRYVRGEASFACHNCKAAARRLRSASAAAVGHFALPVDTEETEVAQLLVELPTKTDACPPPPPPPLQPVDSAAGPHRRRLWAEIPLEDRVHVQGVPGGEPNLFGGLSSIFTSQLWKCTGYVPKKFNFRYREFPCWEEDEEKKEGEEEAENPANRGADVLFSLSKEIIPCVPVKKFDAAIKEEEGKVSSGSRSSLSCRKKDRSRLLTVGQANVAKKRKEEPGETKDWTGKKKARSSAEKIAGDTKRRGSVPFAGMKKFEFQKDKGLLLEEASVLGPKSEDQTEELHSASCFAGQPKGMGHSDKPKHLLADSSMIAREVKVEKVDQLETVKAEKSDNSPKMDVASRGGTSQIAKESSTDEVSSRVMYCIKEPKDESNFEGHLAKVSSSVVMDSGTSKPAIADLANGCKELLDKPTLSGSKDVVILSTKMDANEVKIEGADDLSTGKLNFTAPGTAAKLPAIDSQQHGQLLNQLSDGVQDQENKSSFPSHGHWSQDVSRECDEFKDSITSRTGELMKHCNQVENSAEQKGTLEIGHGTKNFNEPTNSRLQDLNSLIPDAINLAVGVLKDSSTSFSPVVTKLSVPCTNMSSSTSTSSAGKASHLTKQARAKVSTSTAAKKEGAPTPAGENMGEVLENPAKGQSKVSLFSGSKPSKTSRTSYDSASEHLVSDSKEELPFQSSKASGKEDRTAVLRTHDVAGSLQSQVASVQIKQSSTNLSQRTERSHQSAPYASSKVLSTSIFMHPSASSNAPTTLSDEELALLLHQELNSSPRVPRVPRVRQAAGIQSTPTTGMSVLSKRPSVSGGKDQVSVFRRKNKEDASKYVTRNSQELNDESRKKGRLSSFPDQRHQQSSISSEKKKESQIRPPDLGLIKNISLASGEGEKSDPFSSSEVSEHITSIACSSPRDIPRDDGGVIARTLPGLIDEIMSKDKHIRYEELCNAVRPHWHDLRKPNGERYAYPSYLHAVHDCLRNRSEWAHLIDQGPKTNSSKKRRKAEVDPDVATIESENEKARTRASKEEDNGVDSHREDFPKRKRNARKRRRLELRGTGVMEEGRKRRSRAAVSDYYSATLSHSSNEGNESVFSEDESQVAGPHAGGTETSSSSSDDSTWCSQLSSTEANHGGCSLPFQVLIDPDYDERFAFVTQPCIFYHPLLDRLQP</sequence>
<feature type="compositionally biased region" description="Basic and acidic residues" evidence="6">
    <location>
        <begin position="1057"/>
        <end position="1081"/>
    </location>
</feature>
<name>A0A9E7FXT0_9LILI</name>
<feature type="compositionally biased region" description="Low complexity" evidence="6">
    <location>
        <begin position="1151"/>
        <end position="1164"/>
    </location>
</feature>
<protein>
    <submittedName>
        <fullName evidence="8">PHD</fullName>
    </submittedName>
</protein>
<dbReference type="PANTHER" id="PTHR14571">
    <property type="entry name" value="HISTONE-LYSINE N-METHYLTRANSFERASE SET-26-RELATED"/>
    <property type="match status" value="1"/>
</dbReference>
<dbReference type="InterPro" id="IPR011011">
    <property type="entry name" value="Znf_FYVE_PHD"/>
</dbReference>
<dbReference type="EMBL" id="CP097507">
    <property type="protein sequence ID" value="URE04345.1"/>
    <property type="molecule type" value="Genomic_DNA"/>
</dbReference>
<dbReference type="InterPro" id="IPR001965">
    <property type="entry name" value="Znf_PHD"/>
</dbReference>
<feature type="compositionally biased region" description="Polar residues" evidence="6">
    <location>
        <begin position="1117"/>
        <end position="1132"/>
    </location>
</feature>
<evidence type="ECO:0000313" key="8">
    <source>
        <dbReference type="EMBL" id="URE04345.1"/>
    </source>
</evidence>
<feature type="region of interest" description="Disordered" evidence="6">
    <location>
        <begin position="381"/>
        <end position="406"/>
    </location>
</feature>
<dbReference type="InterPro" id="IPR056065">
    <property type="entry name" value="DUF7648"/>
</dbReference>
<feature type="domain" description="Zinc finger PHD-type" evidence="7">
    <location>
        <begin position="25"/>
        <end position="68"/>
    </location>
</feature>
<dbReference type="SMART" id="SM00249">
    <property type="entry name" value="PHD"/>
    <property type="match status" value="1"/>
</dbReference>
<reference evidence="8" key="1">
    <citation type="submission" date="2022-05" db="EMBL/GenBank/DDBJ databases">
        <title>The Musa troglodytarum L. genome provides insights into the mechanism of non-climacteric behaviour and enrichment of carotenoids.</title>
        <authorList>
            <person name="Wang J."/>
        </authorList>
    </citation>
    <scope>NUCLEOTIDE SEQUENCE</scope>
    <source>
        <tissue evidence="8">Leaf</tissue>
    </source>
</reference>
<dbReference type="GO" id="GO:0008270">
    <property type="term" value="F:zinc ion binding"/>
    <property type="evidence" value="ECO:0007669"/>
    <property type="project" value="UniProtKB-KW"/>
</dbReference>
<organism evidence="8 9">
    <name type="scientific">Musa troglodytarum</name>
    <name type="common">fe'i banana</name>
    <dbReference type="NCBI Taxonomy" id="320322"/>
    <lineage>
        <taxon>Eukaryota</taxon>
        <taxon>Viridiplantae</taxon>
        <taxon>Streptophyta</taxon>
        <taxon>Embryophyta</taxon>
        <taxon>Tracheophyta</taxon>
        <taxon>Spermatophyta</taxon>
        <taxon>Magnoliopsida</taxon>
        <taxon>Liliopsida</taxon>
        <taxon>Zingiberales</taxon>
        <taxon>Musaceae</taxon>
        <taxon>Musa</taxon>
    </lineage>
</organism>
<comment type="subcellular location">
    <subcellularLocation>
        <location evidence="1">Nucleus</location>
    </subcellularLocation>
</comment>
<dbReference type="InterPro" id="IPR019786">
    <property type="entry name" value="Zinc_finger_PHD-type_CS"/>
</dbReference>
<keyword evidence="9" id="KW-1185">Reference proteome</keyword>